<dbReference type="AlphaFoldDB" id="A0A2T6G8X8"/>
<feature type="domain" description="DUF1648" evidence="2">
    <location>
        <begin position="143"/>
        <end position="185"/>
    </location>
</feature>
<dbReference type="Pfam" id="PF07853">
    <property type="entry name" value="DUF1648"/>
    <property type="match status" value="1"/>
</dbReference>
<feature type="transmembrane region" description="Helical" evidence="1">
    <location>
        <begin position="262"/>
        <end position="283"/>
    </location>
</feature>
<dbReference type="Proteomes" id="UP000244184">
    <property type="component" value="Unassembled WGS sequence"/>
</dbReference>
<dbReference type="PANTHER" id="PTHR37810">
    <property type="entry name" value="IMMUNITY PROTEIN SDPI"/>
    <property type="match status" value="1"/>
</dbReference>
<reference evidence="4 5" key="1">
    <citation type="submission" date="2018-03" db="EMBL/GenBank/DDBJ databases">
        <title>Genome sequence of Paenibacillus elgii strain AC13 an antimicrobial compound producing bacteria.</title>
        <authorList>
            <person name="Kurokawa A.S."/>
            <person name="Araujo J.F."/>
            <person name="Costa R.A."/>
            <person name="Ortega D.B."/>
            <person name="Pires A.S."/>
            <person name="Pappas G.J.Jr."/>
            <person name="Franco O.L."/>
            <person name="Barreto C."/>
            <person name="Magalhaes B.S."/>
            <person name="Kruger R.H."/>
        </authorList>
    </citation>
    <scope>NUCLEOTIDE SEQUENCE [LARGE SCALE GENOMIC DNA]</scope>
    <source>
        <strain evidence="4 5">AC13</strain>
    </source>
</reference>
<feature type="domain" description="DUF5808" evidence="3">
    <location>
        <begin position="317"/>
        <end position="342"/>
    </location>
</feature>
<keyword evidence="1" id="KW-0812">Transmembrane</keyword>
<organism evidence="4 5">
    <name type="scientific">Paenibacillus elgii</name>
    <dbReference type="NCBI Taxonomy" id="189691"/>
    <lineage>
        <taxon>Bacteria</taxon>
        <taxon>Bacillati</taxon>
        <taxon>Bacillota</taxon>
        <taxon>Bacilli</taxon>
        <taxon>Bacillales</taxon>
        <taxon>Paenibacillaceae</taxon>
        <taxon>Paenibacillus</taxon>
    </lineage>
</organism>
<keyword evidence="1" id="KW-0472">Membrane</keyword>
<protein>
    <recommendedName>
        <fullName evidence="6">DUF1648 domain-containing protein</fullName>
    </recommendedName>
</protein>
<evidence type="ECO:0000259" key="2">
    <source>
        <dbReference type="Pfam" id="PF07853"/>
    </source>
</evidence>
<dbReference type="EMBL" id="PYHP01000009">
    <property type="protein sequence ID" value="PUA40609.1"/>
    <property type="molecule type" value="Genomic_DNA"/>
</dbReference>
<proteinExistence type="predicted"/>
<evidence type="ECO:0000259" key="3">
    <source>
        <dbReference type="Pfam" id="PF19124"/>
    </source>
</evidence>
<feature type="transmembrane region" description="Helical" evidence="1">
    <location>
        <begin position="6"/>
        <end position="30"/>
    </location>
</feature>
<feature type="transmembrane region" description="Helical" evidence="1">
    <location>
        <begin position="175"/>
        <end position="200"/>
    </location>
</feature>
<sequence>MPLVILFFIWFPIIIMNALVPFWSQPGIFFGILIPKEQIRHQKLLTIRRNYCVATVVAAILFMGLSILCVQREVMSMLASIVYLIPAYFVVHILIYLQGYSGVKRLKKEKQWAVEKSSVIAVDTSEHNWSTISRMWNLVPLWLIAANIVFVAWNYDRIPAQIPIHYDASGQVDRIAQKSVGIIFALNLIQCLMVLIMAGVQEAIIRSKRQVHPEQSESTNILRRSSRRYQAAVIHFITLISLALFASVQFSIIGLIDSSLTNWTLIAAILLIFAALISLPIVLKKNRTLMAEANAHNVFPDAGSDEYWKWGLFYVNRNDPALFVEKRGGVGITINLGRLTGWVFLIAPLVFAGAIVLFSFF</sequence>
<keyword evidence="1" id="KW-1133">Transmembrane helix</keyword>
<evidence type="ECO:0000313" key="4">
    <source>
        <dbReference type="EMBL" id="PUA40609.1"/>
    </source>
</evidence>
<name>A0A2T6G8X8_9BACL</name>
<dbReference type="GO" id="GO:0009636">
    <property type="term" value="P:response to toxic substance"/>
    <property type="evidence" value="ECO:0007669"/>
    <property type="project" value="TreeGrafter"/>
</dbReference>
<evidence type="ECO:0000313" key="5">
    <source>
        <dbReference type="Proteomes" id="UP000244184"/>
    </source>
</evidence>
<comment type="caution">
    <text evidence="4">The sequence shown here is derived from an EMBL/GenBank/DDBJ whole genome shotgun (WGS) entry which is preliminary data.</text>
</comment>
<feature type="transmembrane region" description="Helical" evidence="1">
    <location>
        <begin position="232"/>
        <end position="256"/>
    </location>
</feature>
<gene>
    <name evidence="4" type="ORF">C8Z91_03885</name>
</gene>
<dbReference type="InterPro" id="IPR012867">
    <property type="entry name" value="DUF1648"/>
</dbReference>
<feature type="transmembrane region" description="Helical" evidence="1">
    <location>
        <begin position="135"/>
        <end position="155"/>
    </location>
</feature>
<evidence type="ECO:0008006" key="6">
    <source>
        <dbReference type="Google" id="ProtNLM"/>
    </source>
</evidence>
<dbReference type="Pfam" id="PF19124">
    <property type="entry name" value="DUF5808"/>
    <property type="match status" value="1"/>
</dbReference>
<feature type="transmembrane region" description="Helical" evidence="1">
    <location>
        <begin position="74"/>
        <end position="97"/>
    </location>
</feature>
<feature type="transmembrane region" description="Helical" evidence="1">
    <location>
        <begin position="51"/>
        <end position="68"/>
    </location>
</feature>
<feature type="transmembrane region" description="Helical" evidence="1">
    <location>
        <begin position="342"/>
        <end position="360"/>
    </location>
</feature>
<accession>A0A2T6G8X8</accession>
<dbReference type="PANTHER" id="PTHR37810:SF5">
    <property type="entry name" value="IMMUNITY PROTEIN SDPI"/>
    <property type="match status" value="1"/>
</dbReference>
<dbReference type="InterPro" id="IPR043831">
    <property type="entry name" value="DUF5808"/>
</dbReference>
<dbReference type="RefSeq" id="WP_108530337.1">
    <property type="nucleotide sequence ID" value="NZ_PYHP01000009.1"/>
</dbReference>
<evidence type="ECO:0000256" key="1">
    <source>
        <dbReference type="SAM" id="Phobius"/>
    </source>
</evidence>